<accession>A0AAD7F922</accession>
<organism evidence="1 2">
    <name type="scientific">Roridomyces roridus</name>
    <dbReference type="NCBI Taxonomy" id="1738132"/>
    <lineage>
        <taxon>Eukaryota</taxon>
        <taxon>Fungi</taxon>
        <taxon>Dikarya</taxon>
        <taxon>Basidiomycota</taxon>
        <taxon>Agaricomycotina</taxon>
        <taxon>Agaricomycetes</taxon>
        <taxon>Agaricomycetidae</taxon>
        <taxon>Agaricales</taxon>
        <taxon>Marasmiineae</taxon>
        <taxon>Mycenaceae</taxon>
        <taxon>Roridomyces</taxon>
    </lineage>
</organism>
<protein>
    <submittedName>
        <fullName evidence="1">Uncharacterized protein</fullName>
    </submittedName>
</protein>
<keyword evidence="2" id="KW-1185">Reference proteome</keyword>
<name>A0AAD7F922_9AGAR</name>
<proteinExistence type="predicted"/>
<reference evidence="1" key="1">
    <citation type="submission" date="2023-03" db="EMBL/GenBank/DDBJ databases">
        <title>Massive genome expansion in bonnet fungi (Mycena s.s.) driven by repeated elements and novel gene families across ecological guilds.</title>
        <authorList>
            <consortium name="Lawrence Berkeley National Laboratory"/>
            <person name="Harder C.B."/>
            <person name="Miyauchi S."/>
            <person name="Viragh M."/>
            <person name="Kuo A."/>
            <person name="Thoen E."/>
            <person name="Andreopoulos B."/>
            <person name="Lu D."/>
            <person name="Skrede I."/>
            <person name="Drula E."/>
            <person name="Henrissat B."/>
            <person name="Morin E."/>
            <person name="Kohler A."/>
            <person name="Barry K."/>
            <person name="LaButti K."/>
            <person name="Morin E."/>
            <person name="Salamov A."/>
            <person name="Lipzen A."/>
            <person name="Mereny Z."/>
            <person name="Hegedus B."/>
            <person name="Baldrian P."/>
            <person name="Stursova M."/>
            <person name="Weitz H."/>
            <person name="Taylor A."/>
            <person name="Grigoriev I.V."/>
            <person name="Nagy L.G."/>
            <person name="Martin F."/>
            <person name="Kauserud H."/>
        </authorList>
    </citation>
    <scope>NUCLEOTIDE SEQUENCE</scope>
    <source>
        <strain evidence="1">9284</strain>
    </source>
</reference>
<dbReference type="Proteomes" id="UP001221142">
    <property type="component" value="Unassembled WGS sequence"/>
</dbReference>
<sequence>MARSLVVVEPGSVPSTVTHANALDTEHVQLPPSSAYGANQSVRLQLSLSCFTTTMSQRSYTSSPALIDNNNLLSSLLLGPLASLWFYSTNSTFLVALTRSSGVPPGTIPRLSVVLSALVAFHLC</sequence>
<evidence type="ECO:0000313" key="2">
    <source>
        <dbReference type="Proteomes" id="UP001221142"/>
    </source>
</evidence>
<dbReference type="AlphaFoldDB" id="A0AAD7F922"/>
<comment type="caution">
    <text evidence="1">The sequence shown here is derived from an EMBL/GenBank/DDBJ whole genome shotgun (WGS) entry which is preliminary data.</text>
</comment>
<dbReference type="EMBL" id="JARKIF010000037">
    <property type="protein sequence ID" value="KAJ7609829.1"/>
    <property type="molecule type" value="Genomic_DNA"/>
</dbReference>
<gene>
    <name evidence="1" type="ORF">FB45DRAFT_1038303</name>
</gene>
<evidence type="ECO:0000313" key="1">
    <source>
        <dbReference type="EMBL" id="KAJ7609829.1"/>
    </source>
</evidence>